<keyword evidence="2" id="KW-1185">Reference proteome</keyword>
<proteinExistence type="predicted"/>
<reference evidence="2" key="1">
    <citation type="journal article" date="2014" name="Proc. Natl. Acad. Sci. U.S.A.">
        <title>Extensive sampling of basidiomycete genomes demonstrates inadequacy of the white-rot/brown-rot paradigm for wood decay fungi.</title>
        <authorList>
            <person name="Riley R."/>
            <person name="Salamov A.A."/>
            <person name="Brown D.W."/>
            <person name="Nagy L.G."/>
            <person name="Floudas D."/>
            <person name="Held B.W."/>
            <person name="Levasseur A."/>
            <person name="Lombard V."/>
            <person name="Morin E."/>
            <person name="Otillar R."/>
            <person name="Lindquist E.A."/>
            <person name="Sun H."/>
            <person name="LaButti K.M."/>
            <person name="Schmutz J."/>
            <person name="Jabbour D."/>
            <person name="Luo H."/>
            <person name="Baker S.E."/>
            <person name="Pisabarro A.G."/>
            <person name="Walton J.D."/>
            <person name="Blanchette R.A."/>
            <person name="Henrissat B."/>
            <person name="Martin F."/>
            <person name="Cullen D."/>
            <person name="Hibbett D.S."/>
            <person name="Grigoriev I.V."/>
        </authorList>
    </citation>
    <scope>NUCLEOTIDE SEQUENCE [LARGE SCALE GENOMIC DNA]</scope>
    <source>
        <strain evidence="2">MUCL 33604</strain>
    </source>
</reference>
<accession>A0A067Q5S0</accession>
<gene>
    <name evidence="1" type="ORF">JAAARDRAFT_646060</name>
</gene>
<dbReference type="EMBL" id="KL197716">
    <property type="protein sequence ID" value="KDQ58847.1"/>
    <property type="molecule type" value="Genomic_DNA"/>
</dbReference>
<evidence type="ECO:0000313" key="1">
    <source>
        <dbReference type="EMBL" id="KDQ58847.1"/>
    </source>
</evidence>
<dbReference type="InParanoid" id="A0A067Q5S0"/>
<organism evidence="1 2">
    <name type="scientific">Jaapia argillacea MUCL 33604</name>
    <dbReference type="NCBI Taxonomy" id="933084"/>
    <lineage>
        <taxon>Eukaryota</taxon>
        <taxon>Fungi</taxon>
        <taxon>Dikarya</taxon>
        <taxon>Basidiomycota</taxon>
        <taxon>Agaricomycotina</taxon>
        <taxon>Agaricomycetes</taxon>
        <taxon>Agaricomycetidae</taxon>
        <taxon>Jaapiales</taxon>
        <taxon>Jaapiaceae</taxon>
        <taxon>Jaapia</taxon>
    </lineage>
</organism>
<dbReference type="Proteomes" id="UP000027265">
    <property type="component" value="Unassembled WGS sequence"/>
</dbReference>
<dbReference type="HOGENOM" id="CLU_1855564_0_0_1"/>
<protein>
    <submittedName>
        <fullName evidence="1">Uncharacterized protein</fullName>
    </submittedName>
</protein>
<sequence>MNPRIVHLDRTLRCCSPHSLIDCLAKSTYPYHLPVFFSSPTSGEASTSCSIVSCDALREPFLPPPPSSSSFRQVLALAADRWSWIMTERSPVGKSSSRLSVGLGVLPSAGIVTEPVRFPTIPPPSLSIPHSLVGALFK</sequence>
<evidence type="ECO:0000313" key="2">
    <source>
        <dbReference type="Proteomes" id="UP000027265"/>
    </source>
</evidence>
<dbReference type="AlphaFoldDB" id="A0A067Q5S0"/>
<name>A0A067Q5S0_9AGAM</name>